<comment type="caution">
    <text evidence="3">The sequence shown here is derived from an EMBL/GenBank/DDBJ whole genome shotgun (WGS) entry which is preliminary data.</text>
</comment>
<evidence type="ECO:0000256" key="1">
    <source>
        <dbReference type="SAM" id="Coils"/>
    </source>
</evidence>
<keyword evidence="2" id="KW-0812">Transmembrane</keyword>
<dbReference type="AlphaFoldDB" id="A0A147HZN3"/>
<feature type="transmembrane region" description="Helical" evidence="2">
    <location>
        <begin position="68"/>
        <end position="86"/>
    </location>
</feature>
<dbReference type="RefSeq" id="WP_058756296.1">
    <property type="nucleotide sequence ID" value="NZ_LDTB01000053.1"/>
</dbReference>
<protein>
    <submittedName>
        <fullName evidence="3">Uncharacterized protein</fullName>
    </submittedName>
</protein>
<feature type="coiled-coil region" evidence="1">
    <location>
        <begin position="106"/>
        <end position="140"/>
    </location>
</feature>
<accession>A0A147HZN3</accession>
<name>A0A147HZN3_9SPHN</name>
<keyword evidence="2" id="KW-0472">Membrane</keyword>
<proteinExistence type="predicted"/>
<dbReference type="PATRIC" id="fig|869719.3.peg.2498"/>
<feature type="transmembrane region" description="Helical" evidence="2">
    <location>
        <begin position="7"/>
        <end position="27"/>
    </location>
</feature>
<dbReference type="EMBL" id="LDTB01000053">
    <property type="protein sequence ID" value="KTT70439.1"/>
    <property type="molecule type" value="Genomic_DNA"/>
</dbReference>
<feature type="transmembrane region" description="Helical" evidence="2">
    <location>
        <begin position="33"/>
        <end position="56"/>
    </location>
</feature>
<dbReference type="Proteomes" id="UP000074310">
    <property type="component" value="Unassembled WGS sequence"/>
</dbReference>
<evidence type="ECO:0000313" key="3">
    <source>
        <dbReference type="EMBL" id="KTT70439.1"/>
    </source>
</evidence>
<evidence type="ECO:0000256" key="2">
    <source>
        <dbReference type="SAM" id="Phobius"/>
    </source>
</evidence>
<organism evidence="3 4">
    <name type="scientific">Sphingomonas endophytica</name>
    <dbReference type="NCBI Taxonomy" id="869719"/>
    <lineage>
        <taxon>Bacteria</taxon>
        <taxon>Pseudomonadati</taxon>
        <taxon>Pseudomonadota</taxon>
        <taxon>Alphaproteobacteria</taxon>
        <taxon>Sphingomonadales</taxon>
        <taxon>Sphingomonadaceae</taxon>
        <taxon>Sphingomonas</taxon>
    </lineage>
</organism>
<keyword evidence="1" id="KW-0175">Coiled coil</keyword>
<sequence>MKLTIDDVVICLALLLGFSTSLVMLIANQSWGTHFPASMIAFFAAVSVAALIYRFLGGSGDAQFRMGVLQITGSAAILFGATWFLGGQIKDESTLFQTDGEYAPKLAEKQAALNRAKEDVARLIEEKRDLESKLTEVSKGRNGDIIGQIRSMRPDDPTISNIRRMIANEDPPFQETLRQLPARVTLNDAMTNANVYRICLDTQVSLFQNLDTQKDRLRMRRNRADGNTGYVDMVRGGTIENAQVCTLPARDRSFDIQITCADAAQLFPDRIIRCNGLKPVWQPGATTIRGEMVTLGALPPR</sequence>
<keyword evidence="2" id="KW-1133">Transmembrane helix</keyword>
<gene>
    <name evidence="3" type="ORF">NS334_12565</name>
</gene>
<reference evidence="3 4" key="1">
    <citation type="journal article" date="2016" name="Front. Microbiol.">
        <title>Genomic Resource of Rice Seed Associated Bacteria.</title>
        <authorList>
            <person name="Midha S."/>
            <person name="Bansal K."/>
            <person name="Sharma S."/>
            <person name="Kumar N."/>
            <person name="Patil P.P."/>
            <person name="Chaudhry V."/>
            <person name="Patil P.B."/>
        </authorList>
    </citation>
    <scope>NUCLEOTIDE SEQUENCE [LARGE SCALE GENOMIC DNA]</scope>
    <source>
        <strain evidence="3 4">NS334</strain>
    </source>
</reference>
<keyword evidence="4" id="KW-1185">Reference proteome</keyword>
<evidence type="ECO:0000313" key="4">
    <source>
        <dbReference type="Proteomes" id="UP000074310"/>
    </source>
</evidence>